<name>A0A0L8G0G4_OCTBM</name>
<evidence type="ECO:0000313" key="1">
    <source>
        <dbReference type="EMBL" id="KOF70309.1"/>
    </source>
</evidence>
<dbReference type="EMBL" id="KQ424877">
    <property type="protein sequence ID" value="KOF70309.1"/>
    <property type="molecule type" value="Genomic_DNA"/>
</dbReference>
<reference evidence="1" key="1">
    <citation type="submission" date="2015-07" db="EMBL/GenBank/DDBJ databases">
        <title>MeaNS - Measles Nucleotide Surveillance Program.</title>
        <authorList>
            <person name="Tran T."/>
            <person name="Druce J."/>
        </authorList>
    </citation>
    <scope>NUCLEOTIDE SEQUENCE</scope>
    <source>
        <strain evidence="1">UCB-OBI-ISO-001</strain>
        <tissue evidence="1">Gonad</tissue>
    </source>
</reference>
<protein>
    <submittedName>
        <fullName evidence="1">Uncharacterized protein</fullName>
    </submittedName>
</protein>
<gene>
    <name evidence="1" type="ORF">OCBIM_22003072mg</name>
</gene>
<organism evidence="1">
    <name type="scientific">Octopus bimaculoides</name>
    <name type="common">California two-spotted octopus</name>
    <dbReference type="NCBI Taxonomy" id="37653"/>
    <lineage>
        <taxon>Eukaryota</taxon>
        <taxon>Metazoa</taxon>
        <taxon>Spiralia</taxon>
        <taxon>Lophotrochozoa</taxon>
        <taxon>Mollusca</taxon>
        <taxon>Cephalopoda</taxon>
        <taxon>Coleoidea</taxon>
        <taxon>Octopodiformes</taxon>
        <taxon>Octopoda</taxon>
        <taxon>Incirrata</taxon>
        <taxon>Octopodidae</taxon>
        <taxon>Octopus</taxon>
    </lineage>
</organism>
<accession>A0A0L8G0G4</accession>
<proteinExistence type="predicted"/>
<sequence>MMTVNHTVSEMLNQLYTQILGRLSGQAVAMVQRFSLKVFLHFSHQVFVDSMEQS</sequence>
<dbReference type="AlphaFoldDB" id="A0A0L8G0G4"/>